<protein>
    <submittedName>
        <fullName evidence="1">Uncharacterized protein</fullName>
    </submittedName>
</protein>
<reference evidence="1 2" key="1">
    <citation type="journal article" date="2018" name="Sci. Data">
        <title>The draft genome sequence of cork oak.</title>
        <authorList>
            <person name="Ramos A.M."/>
            <person name="Usie A."/>
            <person name="Barbosa P."/>
            <person name="Barros P.M."/>
            <person name="Capote T."/>
            <person name="Chaves I."/>
            <person name="Simoes F."/>
            <person name="Abreu I."/>
            <person name="Carrasquinho I."/>
            <person name="Faro C."/>
            <person name="Guimaraes J.B."/>
            <person name="Mendonca D."/>
            <person name="Nobrega F."/>
            <person name="Rodrigues L."/>
            <person name="Saibo N.J.M."/>
            <person name="Varela M.C."/>
            <person name="Egas C."/>
            <person name="Matos J."/>
            <person name="Miguel C.M."/>
            <person name="Oliveira M.M."/>
            <person name="Ricardo C.P."/>
            <person name="Goncalves S."/>
        </authorList>
    </citation>
    <scope>NUCLEOTIDE SEQUENCE [LARGE SCALE GENOMIC DNA]</scope>
    <source>
        <strain evidence="2">cv. HL8</strain>
    </source>
</reference>
<evidence type="ECO:0000313" key="2">
    <source>
        <dbReference type="Proteomes" id="UP000237347"/>
    </source>
</evidence>
<keyword evidence="2" id="KW-1185">Reference proteome</keyword>
<comment type="caution">
    <text evidence="1">The sequence shown here is derived from an EMBL/GenBank/DDBJ whole genome shotgun (WGS) entry which is preliminary data.</text>
</comment>
<gene>
    <name evidence="1" type="ORF">CFP56_023614</name>
</gene>
<accession>A0AAW0K812</accession>
<sequence>MGLGETKRLTKLLNAYEGSVKCKHLNKRSLEGIQYDYKEKHEYNLKDLQPKRRKPPFDSDMFYIEGLIKQQFEALQKAFKIPHMA</sequence>
<organism evidence="1 2">
    <name type="scientific">Quercus suber</name>
    <name type="common">Cork oak</name>
    <dbReference type="NCBI Taxonomy" id="58331"/>
    <lineage>
        <taxon>Eukaryota</taxon>
        <taxon>Viridiplantae</taxon>
        <taxon>Streptophyta</taxon>
        <taxon>Embryophyta</taxon>
        <taxon>Tracheophyta</taxon>
        <taxon>Spermatophyta</taxon>
        <taxon>Magnoliopsida</taxon>
        <taxon>eudicotyledons</taxon>
        <taxon>Gunneridae</taxon>
        <taxon>Pentapetalae</taxon>
        <taxon>rosids</taxon>
        <taxon>fabids</taxon>
        <taxon>Fagales</taxon>
        <taxon>Fagaceae</taxon>
        <taxon>Quercus</taxon>
    </lineage>
</organism>
<dbReference type="AlphaFoldDB" id="A0AAW0K812"/>
<dbReference type="EMBL" id="PKMF04000374">
    <property type="protein sequence ID" value="KAK7835177.1"/>
    <property type="molecule type" value="Genomic_DNA"/>
</dbReference>
<proteinExistence type="predicted"/>
<evidence type="ECO:0000313" key="1">
    <source>
        <dbReference type="EMBL" id="KAK7835177.1"/>
    </source>
</evidence>
<dbReference type="Proteomes" id="UP000237347">
    <property type="component" value="Unassembled WGS sequence"/>
</dbReference>
<name>A0AAW0K812_QUESU</name>